<proteinExistence type="predicted"/>
<sequence length="117" mass="12097">MIPALTLLFLCQLAGEILARTLGIVFPGPVIGMGLLFVGMLVAGGPGAPLEKVADTILGHLSLLFVPAAVGIVQQIGLIQANWVAITAALVVSTLLTLVVTVLTFRAVARMMARPVL</sequence>
<dbReference type="GO" id="GO:0016787">
    <property type="term" value="F:hydrolase activity"/>
    <property type="evidence" value="ECO:0007669"/>
    <property type="project" value="UniProtKB-KW"/>
</dbReference>
<protein>
    <submittedName>
        <fullName evidence="7">Murein hydrolase regulator LrgA</fullName>
    </submittedName>
</protein>
<dbReference type="EMBL" id="QFPW01000002">
    <property type="protein sequence ID" value="PZQ51704.1"/>
    <property type="molecule type" value="Genomic_DNA"/>
</dbReference>
<dbReference type="InterPro" id="IPR005538">
    <property type="entry name" value="LrgA/CidA"/>
</dbReference>
<keyword evidence="4 6" id="KW-1133">Transmembrane helix</keyword>
<evidence type="ECO:0000256" key="1">
    <source>
        <dbReference type="ARBA" id="ARBA00004651"/>
    </source>
</evidence>
<feature type="transmembrane region" description="Helical" evidence="6">
    <location>
        <begin position="29"/>
        <end position="50"/>
    </location>
</feature>
<keyword evidence="2" id="KW-1003">Cell membrane</keyword>
<evidence type="ECO:0000256" key="6">
    <source>
        <dbReference type="SAM" id="Phobius"/>
    </source>
</evidence>
<dbReference type="Proteomes" id="UP000249185">
    <property type="component" value="Unassembled WGS sequence"/>
</dbReference>
<dbReference type="PANTHER" id="PTHR33931">
    <property type="entry name" value="HOLIN-LIKE PROTEIN CIDA-RELATED"/>
    <property type="match status" value="1"/>
</dbReference>
<name>A0A2W5NEW1_RHOSU</name>
<evidence type="ECO:0000256" key="5">
    <source>
        <dbReference type="ARBA" id="ARBA00023136"/>
    </source>
</evidence>
<evidence type="ECO:0000313" key="7">
    <source>
        <dbReference type="EMBL" id="PZQ51704.1"/>
    </source>
</evidence>
<feature type="transmembrane region" description="Helical" evidence="6">
    <location>
        <begin position="83"/>
        <end position="105"/>
    </location>
</feature>
<comment type="subcellular location">
    <subcellularLocation>
        <location evidence="1">Cell membrane</location>
        <topology evidence="1">Multi-pass membrane protein</topology>
    </subcellularLocation>
</comment>
<evidence type="ECO:0000256" key="4">
    <source>
        <dbReference type="ARBA" id="ARBA00022989"/>
    </source>
</evidence>
<accession>A0A2W5NEW1</accession>
<dbReference type="Pfam" id="PF03788">
    <property type="entry name" value="LrgA"/>
    <property type="match status" value="1"/>
</dbReference>
<evidence type="ECO:0000256" key="3">
    <source>
        <dbReference type="ARBA" id="ARBA00022692"/>
    </source>
</evidence>
<comment type="caution">
    <text evidence="7">The sequence shown here is derived from an EMBL/GenBank/DDBJ whole genome shotgun (WGS) entry which is preliminary data.</text>
</comment>
<dbReference type="AlphaFoldDB" id="A0A2W5NEW1"/>
<gene>
    <name evidence="7" type="ORF">DI556_04075</name>
</gene>
<evidence type="ECO:0000313" key="8">
    <source>
        <dbReference type="Proteomes" id="UP000249185"/>
    </source>
</evidence>
<organism evidence="7 8">
    <name type="scientific">Rhodovulum sulfidophilum</name>
    <name type="common">Rhodobacter sulfidophilus</name>
    <dbReference type="NCBI Taxonomy" id="35806"/>
    <lineage>
        <taxon>Bacteria</taxon>
        <taxon>Pseudomonadati</taxon>
        <taxon>Pseudomonadota</taxon>
        <taxon>Alphaproteobacteria</taxon>
        <taxon>Rhodobacterales</taxon>
        <taxon>Paracoccaceae</taxon>
        <taxon>Rhodovulum</taxon>
    </lineage>
</organism>
<evidence type="ECO:0000256" key="2">
    <source>
        <dbReference type="ARBA" id="ARBA00022475"/>
    </source>
</evidence>
<reference evidence="7 8" key="1">
    <citation type="submission" date="2017-08" db="EMBL/GenBank/DDBJ databases">
        <title>Infants hospitalized years apart are colonized by the same room-sourced microbial strains.</title>
        <authorList>
            <person name="Brooks B."/>
            <person name="Olm M.R."/>
            <person name="Firek B.A."/>
            <person name="Baker R."/>
            <person name="Thomas B.C."/>
            <person name="Morowitz M.J."/>
            <person name="Banfield J.F."/>
        </authorList>
    </citation>
    <scope>NUCLEOTIDE SEQUENCE [LARGE SCALE GENOMIC DNA]</scope>
    <source>
        <strain evidence="7">S2_005_002_R2_34</strain>
    </source>
</reference>
<keyword evidence="7" id="KW-0378">Hydrolase</keyword>
<keyword evidence="5 6" id="KW-0472">Membrane</keyword>
<dbReference type="GO" id="GO:0005886">
    <property type="term" value="C:plasma membrane"/>
    <property type="evidence" value="ECO:0007669"/>
    <property type="project" value="UniProtKB-SubCell"/>
</dbReference>
<keyword evidence="3 6" id="KW-0812">Transmembrane</keyword>
<dbReference type="PANTHER" id="PTHR33931:SF2">
    <property type="entry name" value="HOLIN-LIKE PROTEIN CIDA"/>
    <property type="match status" value="1"/>
</dbReference>
<feature type="transmembrane region" description="Helical" evidence="6">
    <location>
        <begin position="57"/>
        <end position="77"/>
    </location>
</feature>